<accession>A0ABR3M0H5</accession>
<dbReference type="InterPro" id="IPR032474">
    <property type="entry name" value="Argonaute_N"/>
</dbReference>
<keyword evidence="9" id="KW-1185">Reference proteome</keyword>
<sequence>PIGPYPPPLQQVFQAPRRPGMGTVGKPIKLLANYFEVEIPKMDVYHYEVDIKPDKCPRRVNREVVEYMVQHFKPQLFGDRKPVYDGKKNIYTVLALPIGSEKVDFEVTIPGEGKDRIFKVSIRWLAKVSWRLLQETLVSGRLQVPLDSVQALDVAMRHLASMRYTPVGRSFFSPPEGYYHPLGGGREVWFGFHQSVRPAMWKMMLNIDVSATAFYKAQPVIEFMCEVLDIRNIDEQPKTLTDSQRVRFTKEIKGLKVEVTHCGQMKRKYRVCNVTRRPASHQTFPLQLESGQTVECTVAQYFKQKYNLQLKYPHLPCLQVGQEQKHTYLPLEVCNIVAGQRCIKKLTDNQTSTMIKATARSAPDRQEEISRLMKNANFNLDPYIQEFGIKVKDDMAEVTGRVLPAPILQYGGRNRAIATPNQGVWDMRGKQFYNGIEIKVWAIACFAPQKQCREEVLKNFTDQLRKISKDAGMPIQGQPCFCKYAQGADSVEPMFRHLKNTYSGLQLIIVILPGKTPVYAEVKRVGDTLLGMATQCVQVKNVVKTSPQTLSNLCLKINVKLGGINNILVPHQRSAVFQQPVIFLGADVTHPPAGDGKKPSITAVVGSMDAHPSRYCATVRVQRPRQEIIEDLSYMVRELLIQFYKSTRFKPTRIIFYRDGVPEGQLPQILHYELLAIRDACIKLEKDYQPGITYIVVQKRHHTRLFCADKSERIGKSGNIPAGTTVDTSITHPFEFDFYLCSHAGIQGTSRPSHYYVLWDDNRFTADELQILTYQLCHTYVRCTRSVSIPAPAYYARLVAFRARYHLVDKEHDREVVDSMVQHFKVTIFGDRRPVYDGKKSLYTANPLPVAPAGVDLDVTLPGEGGKDRPFKVSIKFVSLVSWHLLHEVLTGRSMPEPLELDKPISTNPVHAVDVVLRHLPSMKYTPVGRSFFSAPEGYDHPLGGGREVWFGFHQSVRPAMWKMMLNIDVSATAFYKAQPVIQFMCEVLDIHNIDEQPRPLTDSHRVKFTKEIKGLKVEVTHCGTMRRKYRVCNVTRRPASHQTFPLQLENGQTVERTVAQYFREKYNLQLKYPHLPCLQVGQEQKHTYLPLEVCNIVAGQRCIKKLTDNQTSTMIKATARSAPDRQEEISRLVRSANYEADPFVQEFQFKVRDEMAHVTGRVLPAPMLQYGGRNRTVATPSHGVWDMRGKQFHTGVEIKMWAIACFATQRQCREEILKGFTDQLRKISKDAGMPIQGQPCFCKYAQGADSVEPMFRHLKNTYSGLQLIIVILPGKTPVYAEVKRVGDTLLGMATQCVQVKNVVKTSPQTLSNLCLKINVKLGGINNILVPHQRPSVFQQPVIFLGADVTHPPAGDGKKPSIAAVVGSMDAHPSRYCATVRVQRPRQEVIQDLASMVRELLIQFYKSTRYKPTRIIFYRDGVSEGQFRQVLYYELLAIREACISLEKEYQPGITYIVVQKRHHTRLFCADRNERVGRSGNIPAGTTVDTDITHPYEFDFYLCSHAGIQGTSRPSHYHVLWDDNCFTADEFQLLTYQLCHTYVRCTRSVSIPAPAYYAHLVAFRARYHLVDKEHDSAEGSHVSGQSNGRDPQALAKAVQIHHDTLRTMYFA</sequence>
<keyword evidence="5" id="KW-0687">Ribonucleoprotein</keyword>
<dbReference type="Pfam" id="PF16486">
    <property type="entry name" value="ArgoN"/>
    <property type="match status" value="2"/>
</dbReference>
<protein>
    <recommendedName>
        <fullName evidence="10">Argonaute RISC catalytic component 3</fullName>
    </recommendedName>
</protein>
<dbReference type="InterPro" id="IPR036085">
    <property type="entry name" value="PAZ_dom_sf"/>
</dbReference>
<keyword evidence="2" id="KW-0810">Translation regulation</keyword>
<dbReference type="Pfam" id="PF16488">
    <property type="entry name" value="ArgoL2"/>
    <property type="match status" value="2"/>
</dbReference>
<evidence type="ECO:0000313" key="8">
    <source>
        <dbReference type="EMBL" id="KAL1258623.1"/>
    </source>
</evidence>
<dbReference type="InterPro" id="IPR032473">
    <property type="entry name" value="Argonaute_Mid_dom"/>
</dbReference>
<dbReference type="PROSITE" id="PS50822">
    <property type="entry name" value="PIWI"/>
    <property type="match status" value="2"/>
</dbReference>
<dbReference type="Gene3D" id="2.170.260.10">
    <property type="entry name" value="paz domain"/>
    <property type="match status" value="2"/>
</dbReference>
<evidence type="ECO:0000313" key="9">
    <source>
        <dbReference type="Proteomes" id="UP001558613"/>
    </source>
</evidence>
<dbReference type="InterPro" id="IPR036397">
    <property type="entry name" value="RNaseH_sf"/>
</dbReference>
<evidence type="ECO:0000256" key="5">
    <source>
        <dbReference type="ARBA" id="ARBA00023274"/>
    </source>
</evidence>
<dbReference type="InterPro" id="IPR003100">
    <property type="entry name" value="PAZ_dom"/>
</dbReference>
<proteinExistence type="predicted"/>
<dbReference type="Proteomes" id="UP001558613">
    <property type="component" value="Unassembled WGS sequence"/>
</dbReference>
<dbReference type="SMART" id="SM00949">
    <property type="entry name" value="PAZ"/>
    <property type="match status" value="2"/>
</dbReference>
<dbReference type="SUPFAM" id="SSF101690">
    <property type="entry name" value="PAZ domain"/>
    <property type="match status" value="2"/>
</dbReference>
<dbReference type="InterPro" id="IPR014811">
    <property type="entry name" value="ArgoL1"/>
</dbReference>
<dbReference type="InterPro" id="IPR045246">
    <property type="entry name" value="Piwi_ago-like"/>
</dbReference>
<organism evidence="8 9">
    <name type="scientific">Cirrhinus molitorella</name>
    <name type="common">mud carp</name>
    <dbReference type="NCBI Taxonomy" id="172907"/>
    <lineage>
        <taxon>Eukaryota</taxon>
        <taxon>Metazoa</taxon>
        <taxon>Chordata</taxon>
        <taxon>Craniata</taxon>
        <taxon>Vertebrata</taxon>
        <taxon>Euteleostomi</taxon>
        <taxon>Actinopterygii</taxon>
        <taxon>Neopterygii</taxon>
        <taxon>Teleostei</taxon>
        <taxon>Ostariophysi</taxon>
        <taxon>Cypriniformes</taxon>
        <taxon>Cyprinidae</taxon>
        <taxon>Labeoninae</taxon>
        <taxon>Labeonini</taxon>
        <taxon>Cirrhinus</taxon>
    </lineage>
</organism>
<evidence type="ECO:0000256" key="2">
    <source>
        <dbReference type="ARBA" id="ARBA00022845"/>
    </source>
</evidence>
<feature type="domain" description="PAZ" evidence="6">
    <location>
        <begin position="219"/>
        <end position="338"/>
    </location>
</feature>
<keyword evidence="4" id="KW-0943">RNA-mediated gene silencing</keyword>
<evidence type="ECO:0000256" key="1">
    <source>
        <dbReference type="ARBA" id="ARBA00004201"/>
    </source>
</evidence>
<dbReference type="SMART" id="SM01163">
    <property type="entry name" value="DUF1785"/>
    <property type="match status" value="2"/>
</dbReference>
<feature type="domain" description="Piwi" evidence="7">
    <location>
        <begin position="1268"/>
        <end position="1569"/>
    </location>
</feature>
<dbReference type="Pfam" id="PF16487">
    <property type="entry name" value="ArgoMid"/>
    <property type="match status" value="2"/>
</dbReference>
<evidence type="ECO:0000259" key="6">
    <source>
        <dbReference type="PROSITE" id="PS50821"/>
    </source>
</evidence>
<dbReference type="InterPro" id="IPR003165">
    <property type="entry name" value="Piwi"/>
</dbReference>
<dbReference type="InterPro" id="IPR032472">
    <property type="entry name" value="ArgoL2"/>
</dbReference>
<comment type="caution">
    <text evidence="8">The sequence shown here is derived from an EMBL/GenBank/DDBJ whole genome shotgun (WGS) entry which is preliminary data.</text>
</comment>
<name>A0ABR3M0H5_9TELE</name>
<dbReference type="PROSITE" id="PS50821">
    <property type="entry name" value="PAZ"/>
    <property type="match status" value="2"/>
</dbReference>
<dbReference type="Gene3D" id="3.40.50.2300">
    <property type="match status" value="2"/>
</dbReference>
<dbReference type="CDD" id="cd02846">
    <property type="entry name" value="PAZ_argonaute_like"/>
    <property type="match status" value="2"/>
</dbReference>
<reference evidence="8 9" key="1">
    <citation type="submission" date="2023-09" db="EMBL/GenBank/DDBJ databases">
        <authorList>
            <person name="Wang M."/>
        </authorList>
    </citation>
    <scope>NUCLEOTIDE SEQUENCE [LARGE SCALE GENOMIC DNA]</scope>
    <source>
        <strain evidence="8">GT-2023</strain>
        <tissue evidence="8">Liver</tissue>
    </source>
</reference>
<feature type="domain" description="PAZ" evidence="6">
    <location>
        <begin position="980"/>
        <end position="1099"/>
    </location>
</feature>
<dbReference type="SUPFAM" id="SSF53098">
    <property type="entry name" value="Ribonuclease H-like"/>
    <property type="match status" value="2"/>
</dbReference>
<evidence type="ECO:0000259" key="7">
    <source>
        <dbReference type="PROSITE" id="PS50822"/>
    </source>
</evidence>
<dbReference type="CDD" id="cd04657">
    <property type="entry name" value="Piwi_ago-like"/>
    <property type="match status" value="2"/>
</dbReference>
<dbReference type="Pfam" id="PF02171">
    <property type="entry name" value="Piwi"/>
    <property type="match status" value="2"/>
</dbReference>
<comment type="subcellular location">
    <subcellularLocation>
        <location evidence="1">Cytoplasm</location>
        <location evidence="1">P-body</location>
    </subcellularLocation>
</comment>
<keyword evidence="3" id="KW-0694">RNA-binding</keyword>
<evidence type="ECO:0000256" key="3">
    <source>
        <dbReference type="ARBA" id="ARBA00022884"/>
    </source>
</evidence>
<evidence type="ECO:0000256" key="4">
    <source>
        <dbReference type="ARBA" id="ARBA00023158"/>
    </source>
</evidence>
<dbReference type="InterPro" id="IPR012337">
    <property type="entry name" value="RNaseH-like_sf"/>
</dbReference>
<dbReference type="Pfam" id="PF02170">
    <property type="entry name" value="PAZ"/>
    <property type="match status" value="2"/>
</dbReference>
<feature type="non-terminal residue" evidence="8">
    <location>
        <position position="1"/>
    </location>
</feature>
<gene>
    <name evidence="8" type="ORF">QQF64_009200</name>
</gene>
<dbReference type="Pfam" id="PF08699">
    <property type="entry name" value="ArgoL1"/>
    <property type="match status" value="2"/>
</dbReference>
<evidence type="ECO:0008006" key="10">
    <source>
        <dbReference type="Google" id="ProtNLM"/>
    </source>
</evidence>
<dbReference type="PANTHER" id="PTHR22891">
    <property type="entry name" value="EUKARYOTIC TRANSLATION INITIATION FACTOR 2C"/>
    <property type="match status" value="1"/>
</dbReference>
<dbReference type="SMART" id="SM00950">
    <property type="entry name" value="Piwi"/>
    <property type="match status" value="2"/>
</dbReference>
<feature type="domain" description="Piwi" evidence="7">
    <location>
        <begin position="507"/>
        <end position="808"/>
    </location>
</feature>
<dbReference type="EMBL" id="JAYMGO010000016">
    <property type="protein sequence ID" value="KAL1258623.1"/>
    <property type="molecule type" value="Genomic_DNA"/>
</dbReference>
<dbReference type="Gene3D" id="3.30.420.10">
    <property type="entry name" value="Ribonuclease H-like superfamily/Ribonuclease H"/>
    <property type="match status" value="2"/>
</dbReference>